<dbReference type="InterPro" id="IPR002491">
    <property type="entry name" value="ABC_transptr_periplasmic_BD"/>
</dbReference>
<protein>
    <submittedName>
        <fullName evidence="2">Iron-dicitrate transporter substrate-binding subunit</fullName>
    </submittedName>
</protein>
<dbReference type="Proteomes" id="UP000372890">
    <property type="component" value="Unassembled WGS sequence"/>
</dbReference>
<proteinExistence type="predicted"/>
<dbReference type="Gene3D" id="3.40.50.1980">
    <property type="entry name" value="Nitrogenase molybdenum iron protein domain"/>
    <property type="match status" value="1"/>
</dbReference>
<evidence type="ECO:0000313" key="3">
    <source>
        <dbReference type="Proteomes" id="UP000372890"/>
    </source>
</evidence>
<name>A0A484YLW0_ECOLX</name>
<dbReference type="SUPFAM" id="SSF53807">
    <property type="entry name" value="Helical backbone' metal receptor"/>
    <property type="match status" value="1"/>
</dbReference>
<evidence type="ECO:0000313" key="2">
    <source>
        <dbReference type="EMBL" id="VFS34679.1"/>
    </source>
</evidence>
<sequence length="53" mass="6178">MPSIGLEQLLAVNPAWLLVAHYREESIVKRWQQDPLWQMLNRRAEAAGCFGRQ</sequence>
<accession>A0A484YLW0</accession>
<dbReference type="AlphaFoldDB" id="A0A484YLW0"/>
<organism evidence="2 3">
    <name type="scientific">Escherichia coli</name>
    <dbReference type="NCBI Taxonomy" id="562"/>
    <lineage>
        <taxon>Bacteria</taxon>
        <taxon>Pseudomonadati</taxon>
        <taxon>Pseudomonadota</taxon>
        <taxon>Gammaproteobacteria</taxon>
        <taxon>Enterobacterales</taxon>
        <taxon>Enterobacteriaceae</taxon>
        <taxon>Escherichia</taxon>
    </lineage>
</organism>
<feature type="domain" description="Fe/B12 periplasmic-binding" evidence="1">
    <location>
        <begin position="1"/>
        <end position="53"/>
    </location>
</feature>
<gene>
    <name evidence="2" type="primary">fecB_1</name>
    <name evidence="2" type="ORF">NCTC9001_04987</name>
</gene>
<evidence type="ECO:0000259" key="1">
    <source>
        <dbReference type="PROSITE" id="PS50983"/>
    </source>
</evidence>
<reference evidence="2 3" key="1">
    <citation type="submission" date="2019-03" db="EMBL/GenBank/DDBJ databases">
        <authorList>
            <consortium name="Pathogen Informatics"/>
        </authorList>
    </citation>
    <scope>NUCLEOTIDE SEQUENCE [LARGE SCALE GENOMIC DNA]</scope>
    <source>
        <strain evidence="2 3">NCTC9001</strain>
    </source>
</reference>
<dbReference type="EMBL" id="CAADIS010000005">
    <property type="protein sequence ID" value="VFS34679.1"/>
    <property type="molecule type" value="Genomic_DNA"/>
</dbReference>
<dbReference type="PROSITE" id="PS50983">
    <property type="entry name" value="FE_B12_PBP"/>
    <property type="match status" value="1"/>
</dbReference>